<protein>
    <recommendedName>
        <fullName evidence="4">Probable protein-export membrane protein SecG</fullName>
    </recommendedName>
    <alternativeName>
        <fullName evidence="3">Probable protein-export membrane protein secG</fullName>
    </alternativeName>
</protein>
<gene>
    <name evidence="13" type="primary">secg</name>
</gene>
<evidence type="ECO:0000313" key="13">
    <source>
        <dbReference type="EMBL" id="QCI05054.1"/>
    </source>
</evidence>
<comment type="similarity">
    <text evidence="2">Belongs to the SecG family.</text>
</comment>
<keyword evidence="13" id="KW-0934">Plastid</keyword>
<organism evidence="13">
    <name type="scientific">Callithamnion tetricum</name>
    <dbReference type="NCBI Taxonomy" id="193179"/>
    <lineage>
        <taxon>Eukaryota</taxon>
        <taxon>Rhodophyta</taxon>
        <taxon>Florideophyceae</taxon>
        <taxon>Rhodymeniophycidae</taxon>
        <taxon>Ceramiales</taxon>
        <taxon>Callithamniaceae</taxon>
        <taxon>Callithamnion</taxon>
    </lineage>
</organism>
<comment type="function">
    <text evidence="11">Involved in protein export. Participates in an early event of protein translocation across the chloroplast thylakoid membrane.</text>
</comment>
<evidence type="ECO:0000256" key="12">
    <source>
        <dbReference type="SAM" id="Phobius"/>
    </source>
</evidence>
<keyword evidence="5" id="KW-0813">Transport</keyword>
<sequence>MLLIYHILILIRIYIMLKLLWYTISIVIISLILINSPSSSNIGNIGNSNTMFSVTRSNQVKLQQMIFIFIIVFLICTIFHVLYS</sequence>
<feature type="transmembrane region" description="Helical" evidence="12">
    <location>
        <begin position="6"/>
        <end position="34"/>
    </location>
</feature>
<dbReference type="GO" id="GO:0009306">
    <property type="term" value="P:protein secretion"/>
    <property type="evidence" value="ECO:0007669"/>
    <property type="project" value="InterPro"/>
</dbReference>
<dbReference type="Pfam" id="PF03840">
    <property type="entry name" value="SecG"/>
    <property type="match status" value="1"/>
</dbReference>
<feature type="transmembrane region" description="Helical" evidence="12">
    <location>
        <begin position="65"/>
        <end position="83"/>
    </location>
</feature>
<accession>A0A4D6WMC8</accession>
<dbReference type="GO" id="GO:0015450">
    <property type="term" value="F:protein-transporting ATPase activity"/>
    <property type="evidence" value="ECO:0007669"/>
    <property type="project" value="InterPro"/>
</dbReference>
<evidence type="ECO:0000256" key="8">
    <source>
        <dbReference type="ARBA" id="ARBA00022989"/>
    </source>
</evidence>
<reference evidence="13" key="2">
    <citation type="submission" date="2019-04" db="EMBL/GenBank/DDBJ databases">
        <authorList>
            <person name="Pasella M."/>
        </authorList>
    </citation>
    <scope>NUCLEOTIDE SEQUENCE</scope>
    <source>
        <strain evidence="13">PD2927</strain>
    </source>
</reference>
<dbReference type="EMBL" id="MK814616">
    <property type="protein sequence ID" value="QCI05054.1"/>
    <property type="molecule type" value="Genomic_DNA"/>
</dbReference>
<evidence type="ECO:0000256" key="7">
    <source>
        <dbReference type="ARBA" id="ARBA00022927"/>
    </source>
</evidence>
<keyword evidence="10 12" id="KW-0472">Membrane</keyword>
<reference evidence="13" key="1">
    <citation type="journal article" date="2019" name="Mol. Phylogenet. Evol.">
        <title>Morphological evolution and classification of the red algal order Ceramiales inferred using plastid phylogenomics.</title>
        <authorList>
            <person name="Diaz-Tapia P."/>
            <person name="Pasella M.M."/>
            <person name="Verbruggen H."/>
            <person name="Maggs C.A."/>
        </authorList>
    </citation>
    <scope>NUCLEOTIDE SEQUENCE</scope>
    <source>
        <strain evidence="13">PD2927</strain>
    </source>
</reference>
<geneLocation type="plastid" evidence="13"/>
<evidence type="ECO:0000256" key="9">
    <source>
        <dbReference type="ARBA" id="ARBA00023010"/>
    </source>
</evidence>
<evidence type="ECO:0000256" key="4">
    <source>
        <dbReference type="ARBA" id="ARBA00015435"/>
    </source>
</evidence>
<keyword evidence="8 12" id="KW-1133">Transmembrane helix</keyword>
<evidence type="ECO:0000256" key="10">
    <source>
        <dbReference type="ARBA" id="ARBA00023136"/>
    </source>
</evidence>
<evidence type="ECO:0000256" key="11">
    <source>
        <dbReference type="ARBA" id="ARBA00025638"/>
    </source>
</evidence>
<proteinExistence type="inferred from homology"/>
<keyword evidence="7" id="KW-0653">Protein transport</keyword>
<evidence type="ECO:0000256" key="6">
    <source>
        <dbReference type="ARBA" id="ARBA00022692"/>
    </source>
</evidence>
<keyword evidence="6 12" id="KW-0812">Transmembrane</keyword>
<comment type="subcellular location">
    <subcellularLocation>
        <location evidence="1">Membrane</location>
        <topology evidence="1">Multi-pass membrane protein</topology>
    </subcellularLocation>
</comment>
<evidence type="ECO:0000256" key="5">
    <source>
        <dbReference type="ARBA" id="ARBA00022448"/>
    </source>
</evidence>
<evidence type="ECO:0000256" key="3">
    <source>
        <dbReference type="ARBA" id="ARBA00013657"/>
    </source>
</evidence>
<dbReference type="GO" id="GO:0016020">
    <property type="term" value="C:membrane"/>
    <property type="evidence" value="ECO:0007669"/>
    <property type="project" value="UniProtKB-SubCell"/>
</dbReference>
<dbReference type="NCBIfam" id="TIGR00810">
    <property type="entry name" value="secG"/>
    <property type="match status" value="1"/>
</dbReference>
<name>A0A4D6WMC8_9FLOR</name>
<dbReference type="AlphaFoldDB" id="A0A4D6WMC8"/>
<keyword evidence="9" id="KW-0811">Translocation</keyword>
<evidence type="ECO:0000256" key="1">
    <source>
        <dbReference type="ARBA" id="ARBA00004141"/>
    </source>
</evidence>
<evidence type="ECO:0000256" key="2">
    <source>
        <dbReference type="ARBA" id="ARBA00008445"/>
    </source>
</evidence>
<dbReference type="InterPro" id="IPR004692">
    <property type="entry name" value="SecG"/>
</dbReference>